<dbReference type="HOGENOM" id="CLU_2648759_0_0_4"/>
<proteinExistence type="predicted"/>
<protein>
    <submittedName>
        <fullName evidence="1">Uncharacterized protein</fullName>
    </submittedName>
</protein>
<dbReference type="EMBL" id="ACEA01000027">
    <property type="protein sequence ID" value="EEG23819.1"/>
    <property type="molecule type" value="Genomic_DNA"/>
</dbReference>
<evidence type="ECO:0000313" key="1">
    <source>
        <dbReference type="EMBL" id="EEG23819.1"/>
    </source>
</evidence>
<accession>C0DVW3</accession>
<reference evidence="1 2" key="1">
    <citation type="submission" date="2009-01" db="EMBL/GenBank/DDBJ databases">
        <authorList>
            <person name="Fulton L."/>
            <person name="Clifton S."/>
            <person name="Chinwalla A.T."/>
            <person name="Mitreva M."/>
            <person name="Sodergren E."/>
            <person name="Weinstock G."/>
            <person name="Clifton S."/>
            <person name="Dooling D.J."/>
            <person name="Fulton B."/>
            <person name="Minx P."/>
            <person name="Pepin K.H."/>
            <person name="Johnson M."/>
            <person name="Bhonagiri V."/>
            <person name="Nash W.E."/>
            <person name="Mardis E.R."/>
            <person name="Wilson R.K."/>
        </authorList>
    </citation>
    <scope>NUCLEOTIDE SEQUENCE [LARGE SCALE GENOMIC DNA]</scope>
    <source>
        <strain evidence="1 2">ATCC 23834</strain>
    </source>
</reference>
<name>C0DVW3_EIKCO</name>
<gene>
    <name evidence="1" type="ORF">EIKCOROL_01524</name>
</gene>
<sequence length="76" mass="8421">METFGLLRAYILSLGAGWNDNCYVNYSGRTWHFADGGIAIIAPISSKQLFVYTAFSFNFLFQVALCRTSPPSFAAN</sequence>
<organism evidence="1 2">
    <name type="scientific">Eikenella corrodens ATCC 23834</name>
    <dbReference type="NCBI Taxonomy" id="546274"/>
    <lineage>
        <taxon>Bacteria</taxon>
        <taxon>Pseudomonadati</taxon>
        <taxon>Pseudomonadota</taxon>
        <taxon>Betaproteobacteria</taxon>
        <taxon>Neisseriales</taxon>
        <taxon>Neisseriaceae</taxon>
        <taxon>Eikenella</taxon>
    </lineage>
</organism>
<comment type="caution">
    <text evidence="1">The sequence shown here is derived from an EMBL/GenBank/DDBJ whole genome shotgun (WGS) entry which is preliminary data.</text>
</comment>
<dbReference type="Proteomes" id="UP000005837">
    <property type="component" value="Unassembled WGS sequence"/>
</dbReference>
<dbReference type="AlphaFoldDB" id="C0DVW3"/>
<evidence type="ECO:0000313" key="2">
    <source>
        <dbReference type="Proteomes" id="UP000005837"/>
    </source>
</evidence>